<organism evidence="8 9">
    <name type="scientific">Trichogramma brassicae</name>
    <dbReference type="NCBI Taxonomy" id="86971"/>
    <lineage>
        <taxon>Eukaryota</taxon>
        <taxon>Metazoa</taxon>
        <taxon>Ecdysozoa</taxon>
        <taxon>Arthropoda</taxon>
        <taxon>Hexapoda</taxon>
        <taxon>Insecta</taxon>
        <taxon>Pterygota</taxon>
        <taxon>Neoptera</taxon>
        <taxon>Endopterygota</taxon>
        <taxon>Hymenoptera</taxon>
        <taxon>Apocrita</taxon>
        <taxon>Proctotrupomorpha</taxon>
        <taxon>Chalcidoidea</taxon>
        <taxon>Trichogrammatidae</taxon>
        <taxon>Trichogramma</taxon>
    </lineage>
</organism>
<dbReference type="InterPro" id="IPR003111">
    <property type="entry name" value="Lon_prtase_N"/>
</dbReference>
<feature type="compositionally biased region" description="Low complexity" evidence="5">
    <location>
        <begin position="1526"/>
        <end position="1538"/>
    </location>
</feature>
<reference evidence="8 9" key="1">
    <citation type="submission" date="2020-02" db="EMBL/GenBank/DDBJ databases">
        <authorList>
            <person name="Ferguson B K."/>
        </authorList>
    </citation>
    <scope>NUCLEOTIDE SEQUENCE [LARGE SCALE GENOMIC DNA]</scope>
</reference>
<dbReference type="PANTHER" id="PTHR23327:SF42">
    <property type="entry name" value="LON PEPTIDASE N-TERMINAL DOMAIN AND RING FINGER PROTEIN C14F5.10C"/>
    <property type="match status" value="1"/>
</dbReference>
<evidence type="ECO:0000259" key="6">
    <source>
        <dbReference type="PROSITE" id="PS50089"/>
    </source>
</evidence>
<feature type="region of interest" description="Disordered" evidence="5">
    <location>
        <begin position="1112"/>
        <end position="1146"/>
    </location>
</feature>
<dbReference type="InterPro" id="IPR001841">
    <property type="entry name" value="Znf_RING"/>
</dbReference>
<evidence type="ECO:0000259" key="7">
    <source>
        <dbReference type="PROSITE" id="PS51787"/>
    </source>
</evidence>
<sequence>MTDVANEKAFDLRNDFSSFAAMARTRRKQQHLSRAQQQQLRLQRYLDNLYGYADTLCRAGRLHEALTVYQHCFEYSVHHGAQQPPPPERLRHFAGALLEDLVPSMAEAAEAAAAAAHQQQRGSDPQQRRSPPAWASLACPSCETALYHPVTLDCGHTYCKPCLRLEDNGQDRRRGRKPRCKLCSESRRTATASAYGGVVGAGAVFDDDDYDYVDDDDVSSSNSNNGCNEINVLVQRLAEKWWPREVEASQARHEGDALLKKGLIQQAFERYDLAVQLGVHRTQITRRARRDQRQWQAVQQQQLSFLELVARVSTRLACILCFESSSSSSSSSKLYKVLHESTDCDCTTTTTTPYDEHMYVCLCHKTRATRVKIQLYLKNTRPSKITIASTGYIIFYHENFSSPRVFDRFSRIRVKVIARHSRAVYSSCTCRMRAHDSVFFFQRNRHHPCRDRDVRNIHRYRGQKSKRQLNVARLSATRSNSFPLVRFIASSLHVSDHRARRYSSVKYVYIWRLASKYITREISLVKRETITRMDIDNRRILEKNAGGTRVNRPRTRRTTICTTAAAAAAAAEQRYLETDRSPLLPRENKRQMAELPIDSLASLENYRRTVQSVSVAGRTHCCCSTGRKLRSTTPIAHSDCDRTGARVSTSEAWPYRRCANTTRHWWCWPRAPYSTKTRTERGTSSRGHCTERYWTTRSRASAPGTRNSCSVSRGRWAVTDRSTIPIVARRCIISVIGSVSTLSILIVIVIIARSPPRSTTRRPTARTTTAAARTTSNNRIGIVALGNSPTATERRLGRRRLGLHTLLQAPLDARDNPVRTHLLLDLPGPLPRLLVRLSALHDFPGRREFYLANSQKSVTDFVEKALLCVAPQEYAARSAAQRQELVQPLPPALSQVGEQVAVFVCTTAFPCTACPLFVYEPRYRLMVRRCLESGVRQFGIAACLQRRPDGYLDLDARRYAEFGTMLEIKDRVLLKDGCSILSTVGMKRFRVLRGGERDGYDTAEVEFISDVPISQEQMHSVTELHKRVRAKSSRWWATVPYCQRSEIRPVFGEFPDVEADWQRLPDGPSWTWWLLAILPLGPQLQIGILATTSLEKRLRAIEKTIDHMEQRWNLPSDLEDSDGDAAKQQENNSQDDQDDGSGVCRGNHCMIRRSRHVDGHQRRSLRSRLTQIFNSNEVWEVFFKKFDRTYEMKAMEKDPSINKNFRKLVKEQYLRTATKKQLDSMEKRTFKLGKAKKEVRQQQQTPRSVSAANLLKQKLELDTAKAEEVVQLAPPEKPKISELIKNPLKLADLMRGVNQKKARPEKREFSFVKSQDFSSKYAGGEAASLRDSKVSISPTKSSKPAAKSAKAKTTDDILNDEEIVVQKKQLKSMLTMGQLDDIKSQFQNEKNLVLRSPRSMIIKKPEKIAEEEPSNNNKAAIKSVKKSEKKKTKSSSKSRSSKNPSSLDAKSLRSANALNDDDDLDETGMSFLMKRYLEASSEASKKLVDCERLAHETKSTGIQADRPKAINNNLGTSKFSLQSSGTAKTAKTTTTTKKSSQSRLSNPTISSALKTKFSRK</sequence>
<keyword evidence="1" id="KW-0479">Metal-binding</keyword>
<dbReference type="PROSITE" id="PS00518">
    <property type="entry name" value="ZF_RING_1"/>
    <property type="match status" value="1"/>
</dbReference>
<dbReference type="PANTHER" id="PTHR23327">
    <property type="entry name" value="RING FINGER PROTEIN 127"/>
    <property type="match status" value="1"/>
</dbReference>
<dbReference type="SUPFAM" id="SSF57850">
    <property type="entry name" value="RING/U-box"/>
    <property type="match status" value="1"/>
</dbReference>
<feature type="compositionally biased region" description="Polar residues" evidence="5">
    <location>
        <begin position="1539"/>
        <end position="1553"/>
    </location>
</feature>
<dbReference type="PROSITE" id="PS51787">
    <property type="entry name" value="LON_N"/>
    <property type="match status" value="1"/>
</dbReference>
<dbReference type="SMART" id="SM00464">
    <property type="entry name" value="LON"/>
    <property type="match status" value="1"/>
</dbReference>
<keyword evidence="2 4" id="KW-0863">Zinc-finger</keyword>
<dbReference type="InterPro" id="IPR046336">
    <property type="entry name" value="Lon_prtase_N_sf"/>
</dbReference>
<evidence type="ECO:0000313" key="8">
    <source>
        <dbReference type="EMBL" id="CAB0028975.1"/>
    </source>
</evidence>
<evidence type="ECO:0000256" key="1">
    <source>
        <dbReference type="ARBA" id="ARBA00022723"/>
    </source>
</evidence>
<evidence type="ECO:0000256" key="4">
    <source>
        <dbReference type="PROSITE-ProRule" id="PRU00175"/>
    </source>
</evidence>
<protein>
    <recommendedName>
        <fullName evidence="10">RING-type domain-containing protein</fullName>
    </recommendedName>
</protein>
<gene>
    <name evidence="8" type="ORF">TBRA_LOCUS1082</name>
</gene>
<feature type="region of interest" description="Disordered" evidence="5">
    <location>
        <begin position="1498"/>
        <end position="1560"/>
    </location>
</feature>
<dbReference type="SUPFAM" id="SSF88697">
    <property type="entry name" value="PUA domain-like"/>
    <property type="match status" value="1"/>
</dbReference>
<feature type="compositionally biased region" description="Basic residues" evidence="5">
    <location>
        <begin position="1423"/>
        <end position="1440"/>
    </location>
</feature>
<feature type="region of interest" description="Disordered" evidence="5">
    <location>
        <begin position="109"/>
        <end position="130"/>
    </location>
</feature>
<dbReference type="Gene3D" id="3.30.40.10">
    <property type="entry name" value="Zinc/RING finger domain, C3HC4 (zinc finger)"/>
    <property type="match status" value="1"/>
</dbReference>
<keyword evidence="3" id="KW-0862">Zinc</keyword>
<evidence type="ECO:0000256" key="5">
    <source>
        <dbReference type="SAM" id="MobiDB-lite"/>
    </source>
</evidence>
<evidence type="ECO:0008006" key="10">
    <source>
        <dbReference type="Google" id="ProtNLM"/>
    </source>
</evidence>
<dbReference type="InterPro" id="IPR027370">
    <property type="entry name" value="Znf-RING_euk"/>
</dbReference>
<feature type="compositionally biased region" description="Polar residues" evidence="5">
    <location>
        <begin position="117"/>
        <end position="129"/>
    </location>
</feature>
<feature type="compositionally biased region" description="Low complexity" evidence="5">
    <location>
        <begin position="1337"/>
        <end position="1348"/>
    </location>
</feature>
<feature type="domain" description="Lon N-terminal" evidence="7">
    <location>
        <begin position="890"/>
        <end position="1109"/>
    </location>
</feature>
<feature type="region of interest" description="Disordered" evidence="5">
    <location>
        <begin position="1405"/>
        <end position="1465"/>
    </location>
</feature>
<evidence type="ECO:0000256" key="2">
    <source>
        <dbReference type="ARBA" id="ARBA00022771"/>
    </source>
</evidence>
<dbReference type="InterPro" id="IPR017907">
    <property type="entry name" value="Znf_RING_CS"/>
</dbReference>
<name>A0A6H5HXH3_9HYME</name>
<evidence type="ECO:0000313" key="9">
    <source>
        <dbReference type="Proteomes" id="UP000479190"/>
    </source>
</evidence>
<dbReference type="InterPro" id="IPR015947">
    <property type="entry name" value="PUA-like_sf"/>
</dbReference>
<dbReference type="Proteomes" id="UP000479190">
    <property type="component" value="Unassembled WGS sequence"/>
</dbReference>
<feature type="region of interest" description="Disordered" evidence="5">
    <location>
        <begin position="1322"/>
        <end position="1353"/>
    </location>
</feature>
<dbReference type="EMBL" id="CADCXV010000225">
    <property type="protein sequence ID" value="CAB0028975.1"/>
    <property type="molecule type" value="Genomic_DNA"/>
</dbReference>
<feature type="domain" description="RING-type" evidence="6">
    <location>
        <begin position="139"/>
        <end position="184"/>
    </location>
</feature>
<dbReference type="Pfam" id="PF13445">
    <property type="entry name" value="zf-RING_UBOX"/>
    <property type="match status" value="1"/>
</dbReference>
<dbReference type="Gene3D" id="2.30.130.40">
    <property type="entry name" value="LON domain-like"/>
    <property type="match status" value="1"/>
</dbReference>
<dbReference type="Pfam" id="PF02190">
    <property type="entry name" value="LON_substr_bdg"/>
    <property type="match status" value="1"/>
</dbReference>
<dbReference type="CDD" id="cd16513">
    <property type="entry name" value="RING-HC_LONFs_rpt1"/>
    <property type="match status" value="1"/>
</dbReference>
<dbReference type="SMART" id="SM00184">
    <property type="entry name" value="RING"/>
    <property type="match status" value="1"/>
</dbReference>
<feature type="compositionally biased region" description="Polar residues" evidence="5">
    <location>
        <begin position="1510"/>
        <end position="1525"/>
    </location>
</feature>
<proteinExistence type="predicted"/>
<dbReference type="InterPro" id="IPR013083">
    <property type="entry name" value="Znf_RING/FYVE/PHD"/>
</dbReference>
<dbReference type="PROSITE" id="PS50089">
    <property type="entry name" value="ZF_RING_2"/>
    <property type="match status" value="1"/>
</dbReference>
<dbReference type="GO" id="GO:0008270">
    <property type="term" value="F:zinc ion binding"/>
    <property type="evidence" value="ECO:0007669"/>
    <property type="project" value="UniProtKB-KW"/>
</dbReference>
<evidence type="ECO:0000256" key="3">
    <source>
        <dbReference type="ARBA" id="ARBA00022833"/>
    </source>
</evidence>
<dbReference type="OrthoDB" id="264917at2759"/>
<keyword evidence="9" id="KW-1185">Reference proteome</keyword>
<accession>A0A6H5HXH3</accession>